<keyword evidence="2" id="KW-1185">Reference proteome</keyword>
<dbReference type="InterPro" id="IPR004449">
    <property type="entry name" value="SixA"/>
</dbReference>
<dbReference type="RefSeq" id="WP_277861062.1">
    <property type="nucleotide sequence ID" value="NZ_JARRAG010000002.1"/>
</dbReference>
<sequence>MWELYIVRHGIAVDRGTPGIPDDERPLTPRGEKRMREVAAGLAALELPVDRIASSPLPRARRTAEILAHGLRMAADVEIAAVLRAESTARDVAEWLGLQPEAPLMIVGHNPTLDELLSLLLLDDPRALRFEFKKGGVACLRRPSSDGERHVLEWLAPPKLLRRLGDD</sequence>
<dbReference type="EMBL" id="JARRAG010000002">
    <property type="protein sequence ID" value="MDG3004708.1"/>
    <property type="molecule type" value="Genomic_DNA"/>
</dbReference>
<evidence type="ECO:0000313" key="1">
    <source>
        <dbReference type="EMBL" id="MDG3004708.1"/>
    </source>
</evidence>
<name>A0ABT6FBE6_9BACT</name>
<comment type="caution">
    <text evidence="1">The sequence shown here is derived from an EMBL/GenBank/DDBJ whole genome shotgun (WGS) entry which is preliminary data.</text>
</comment>
<dbReference type="InterPro" id="IPR013078">
    <property type="entry name" value="His_Pase_superF_clade-1"/>
</dbReference>
<organism evidence="1 2">
    <name type="scientific">Paludisphaera mucosa</name>
    <dbReference type="NCBI Taxonomy" id="3030827"/>
    <lineage>
        <taxon>Bacteria</taxon>
        <taxon>Pseudomonadati</taxon>
        <taxon>Planctomycetota</taxon>
        <taxon>Planctomycetia</taxon>
        <taxon>Isosphaerales</taxon>
        <taxon>Isosphaeraceae</taxon>
        <taxon>Paludisphaera</taxon>
    </lineage>
</organism>
<proteinExistence type="predicted"/>
<dbReference type="CDD" id="cd07067">
    <property type="entry name" value="HP_PGM_like"/>
    <property type="match status" value="1"/>
</dbReference>
<protein>
    <submittedName>
        <fullName evidence="1">Phosphohistidine phosphatase SixA</fullName>
    </submittedName>
</protein>
<accession>A0ABT6FBE6</accession>
<dbReference type="SMART" id="SM00855">
    <property type="entry name" value="PGAM"/>
    <property type="match status" value="1"/>
</dbReference>
<dbReference type="NCBIfam" id="TIGR00249">
    <property type="entry name" value="sixA"/>
    <property type="match status" value="1"/>
</dbReference>
<dbReference type="Proteomes" id="UP001216907">
    <property type="component" value="Unassembled WGS sequence"/>
</dbReference>
<dbReference type="Gene3D" id="3.40.50.1240">
    <property type="entry name" value="Phosphoglycerate mutase-like"/>
    <property type="match status" value="1"/>
</dbReference>
<gene>
    <name evidence="1" type="primary">sixA</name>
    <name evidence="1" type="ORF">PZE19_13045</name>
</gene>
<dbReference type="Pfam" id="PF00300">
    <property type="entry name" value="His_Phos_1"/>
    <property type="match status" value="1"/>
</dbReference>
<dbReference type="SUPFAM" id="SSF53254">
    <property type="entry name" value="Phosphoglycerate mutase-like"/>
    <property type="match status" value="1"/>
</dbReference>
<reference evidence="1 2" key="1">
    <citation type="submission" date="2023-03" db="EMBL/GenBank/DDBJ databases">
        <title>Paludisphaera mucosa sp. nov. a novel planctomycete from northern fen.</title>
        <authorList>
            <person name="Ivanova A."/>
        </authorList>
    </citation>
    <scope>NUCLEOTIDE SEQUENCE [LARGE SCALE GENOMIC DNA]</scope>
    <source>
        <strain evidence="1 2">Pla2</strain>
    </source>
</reference>
<dbReference type="InterPro" id="IPR029033">
    <property type="entry name" value="His_PPase_superfam"/>
</dbReference>
<evidence type="ECO:0000313" key="2">
    <source>
        <dbReference type="Proteomes" id="UP001216907"/>
    </source>
</evidence>